<keyword evidence="4 5" id="KW-0472">Membrane</keyword>
<dbReference type="AlphaFoldDB" id="A0A415PRF6"/>
<evidence type="ECO:0000313" key="7">
    <source>
        <dbReference type="EMBL" id="MBS4883665.1"/>
    </source>
</evidence>
<evidence type="ECO:0000256" key="5">
    <source>
        <dbReference type="SAM" id="Phobius"/>
    </source>
</evidence>
<feature type="transmembrane region" description="Helical" evidence="5">
    <location>
        <begin position="28"/>
        <end position="49"/>
    </location>
</feature>
<reference evidence="8 9" key="1">
    <citation type="submission" date="2018-08" db="EMBL/GenBank/DDBJ databases">
        <title>A genome reference for cultivated species of the human gut microbiota.</title>
        <authorList>
            <person name="Zou Y."/>
            <person name="Xue W."/>
            <person name="Luo G."/>
        </authorList>
    </citation>
    <scope>NUCLEOTIDE SEQUENCE [LARGE SCALE GENOMIC DNA]</scope>
    <source>
        <strain evidence="8 9">AF35-6BH</strain>
    </source>
</reference>
<evidence type="ECO:0000256" key="3">
    <source>
        <dbReference type="ARBA" id="ARBA00022989"/>
    </source>
</evidence>
<feature type="transmembrane region" description="Helical" evidence="5">
    <location>
        <begin position="110"/>
        <end position="128"/>
    </location>
</feature>
<keyword evidence="2 5" id="KW-0812">Transmembrane</keyword>
<feature type="transmembrane region" description="Helical" evidence="5">
    <location>
        <begin position="55"/>
        <end position="74"/>
    </location>
</feature>
<evidence type="ECO:0000313" key="9">
    <source>
        <dbReference type="Proteomes" id="UP000284868"/>
    </source>
</evidence>
<evidence type="ECO:0000256" key="4">
    <source>
        <dbReference type="ARBA" id="ARBA00023136"/>
    </source>
</evidence>
<dbReference type="EMBL" id="JAGZMZ010000005">
    <property type="protein sequence ID" value="MBS4883665.1"/>
    <property type="molecule type" value="Genomic_DNA"/>
</dbReference>
<dbReference type="EMBL" id="QRPK01000001">
    <property type="protein sequence ID" value="RHM15363.1"/>
    <property type="molecule type" value="Genomic_DNA"/>
</dbReference>
<dbReference type="RefSeq" id="WP_022420848.1">
    <property type="nucleotide sequence ID" value="NZ_CAUFDR010000001.1"/>
</dbReference>
<organism evidence="8 9">
    <name type="scientific">Amedibacillus dolichus</name>
    <dbReference type="NCBI Taxonomy" id="31971"/>
    <lineage>
        <taxon>Bacteria</taxon>
        <taxon>Bacillati</taxon>
        <taxon>Bacillota</taxon>
        <taxon>Erysipelotrichia</taxon>
        <taxon>Erysipelotrichales</taxon>
        <taxon>Erysipelotrichaceae</taxon>
        <taxon>Amedibacillus</taxon>
    </lineage>
</organism>
<feature type="transmembrane region" description="Helical" evidence="5">
    <location>
        <begin position="86"/>
        <end position="104"/>
    </location>
</feature>
<gene>
    <name evidence="8" type="ORF">DWZ83_00340</name>
    <name evidence="7" type="ORF">KHZ85_02750</name>
</gene>
<feature type="transmembrane region" description="Helical" evidence="5">
    <location>
        <begin position="324"/>
        <end position="341"/>
    </location>
</feature>
<dbReference type="InterPro" id="IPR049453">
    <property type="entry name" value="Memb_transporter_dom"/>
</dbReference>
<evidence type="ECO:0000259" key="6">
    <source>
        <dbReference type="Pfam" id="PF13515"/>
    </source>
</evidence>
<evidence type="ECO:0000313" key="8">
    <source>
        <dbReference type="EMBL" id="RHM15363.1"/>
    </source>
</evidence>
<keyword evidence="9" id="KW-1185">Reference proteome</keyword>
<sequence length="350" mass="39216">MKFYDELQLNQAGSKELIRKSEDRKAKLYHIFVYLFKIAITVGFCFLFVTSFSMAFGSDNSIVGVVVLLYLLVFRNSHFTVKTNQSILLIWLFYFLMAFMPRLANISNPIVGLFINTASIAILVILGCHDPRLYNQSTLVLSYLLIYGYDVSGSMYQKRLLALFIGAILISLVFYFKHSTKDYKATIASVIRSFDLASDTTRWQVCQILCVPLVVCIVELCGVHRSMWAGIAAMSVILPFMADTKKRVSGRIIGNICGVIVFVILYFVLPSSIYAFIGIIGGIGVGLSAHYNFQAIFNTFGALAIASELYGFKEALFLRIGTNVFGVVFALLFCVLAYKFLSKFQFAYKG</sequence>
<feature type="domain" description="Integral membrane bound transporter" evidence="6">
    <location>
        <begin position="214"/>
        <end position="333"/>
    </location>
</feature>
<comment type="subcellular location">
    <subcellularLocation>
        <location evidence="1">Membrane</location>
        <topology evidence="1">Multi-pass membrane protein</topology>
    </subcellularLocation>
</comment>
<name>A0A415PRF6_9FIRM</name>
<feature type="transmembrane region" description="Helical" evidence="5">
    <location>
        <begin position="256"/>
        <end position="285"/>
    </location>
</feature>
<dbReference type="Proteomes" id="UP000284868">
    <property type="component" value="Unassembled WGS sequence"/>
</dbReference>
<evidence type="ECO:0000256" key="2">
    <source>
        <dbReference type="ARBA" id="ARBA00022692"/>
    </source>
</evidence>
<reference evidence="7" key="2">
    <citation type="submission" date="2021-02" db="EMBL/GenBank/DDBJ databases">
        <title>Infant gut strain persistence is associated with maternal origin, phylogeny, and functional potential including surface adhesion and iron acquisition.</title>
        <authorList>
            <person name="Lou Y.C."/>
        </authorList>
    </citation>
    <scope>NUCLEOTIDE SEQUENCE</scope>
    <source>
        <strain evidence="7">L3_108_103G1_dasL3_108_103G1_concoct_2</strain>
    </source>
</reference>
<dbReference type="OrthoDB" id="3251843at2"/>
<keyword evidence="3 5" id="KW-1133">Transmembrane helix</keyword>
<dbReference type="GO" id="GO:0016020">
    <property type="term" value="C:membrane"/>
    <property type="evidence" value="ECO:0007669"/>
    <property type="project" value="UniProtKB-SubCell"/>
</dbReference>
<dbReference type="Proteomes" id="UP000753219">
    <property type="component" value="Unassembled WGS sequence"/>
</dbReference>
<dbReference type="Pfam" id="PF13515">
    <property type="entry name" value="FUSC_2"/>
    <property type="match status" value="1"/>
</dbReference>
<accession>A0A415PRF6</accession>
<proteinExistence type="predicted"/>
<protein>
    <submittedName>
        <fullName evidence="8">FUSC family protein</fullName>
    </submittedName>
</protein>
<comment type="caution">
    <text evidence="8">The sequence shown here is derived from an EMBL/GenBank/DDBJ whole genome shotgun (WGS) entry which is preliminary data.</text>
</comment>
<feature type="transmembrane region" description="Helical" evidence="5">
    <location>
        <begin position="160"/>
        <end position="176"/>
    </location>
</feature>
<evidence type="ECO:0000256" key="1">
    <source>
        <dbReference type="ARBA" id="ARBA00004141"/>
    </source>
</evidence>